<accession>A0AC61MU84</accession>
<keyword evidence="2" id="KW-1185">Reference proteome</keyword>
<gene>
    <name evidence="1" type="primary">murB</name>
    <name evidence="1" type="ORF">JFY71_11640</name>
</gene>
<keyword evidence="1" id="KW-0560">Oxidoreductase</keyword>
<evidence type="ECO:0000313" key="2">
    <source>
        <dbReference type="Proteomes" id="UP000595814"/>
    </source>
</evidence>
<dbReference type="EC" id="1.3.1.98" evidence="1"/>
<name>A0AC61MU84_9FIRM</name>
<organism evidence="1 2">
    <name type="scientific">Miniphocaeibacter halophilus</name>
    <dbReference type="NCBI Taxonomy" id="2931922"/>
    <lineage>
        <taxon>Bacteria</taxon>
        <taxon>Bacillati</taxon>
        <taxon>Bacillota</taxon>
        <taxon>Tissierellia</taxon>
        <taxon>Tissierellales</taxon>
        <taxon>Peptoniphilaceae</taxon>
        <taxon>Miniphocaeibacter</taxon>
    </lineage>
</organism>
<proteinExistence type="predicted"/>
<reference evidence="1 2" key="1">
    <citation type="journal article" date="2022" name="Int. J. Syst. Evol. Microbiol.">
        <title>Miniphocaeibacter halophilus sp. nov., an ammonium-tolerant acetate-producing bacterium isolated from a biogas system.</title>
        <authorList>
            <person name="Schnurer A."/>
            <person name="Singh A."/>
            <person name="Bi S."/>
            <person name="Qiao W."/>
            <person name="Westerholm M."/>
        </authorList>
    </citation>
    <scope>NUCLEOTIDE SEQUENCE [LARGE SCALE GENOMIC DNA]</scope>
    <source>
        <strain evidence="1 2">AMB_01</strain>
    </source>
</reference>
<dbReference type="Proteomes" id="UP000595814">
    <property type="component" value="Chromosome"/>
</dbReference>
<evidence type="ECO:0000313" key="1">
    <source>
        <dbReference type="EMBL" id="QQK07906.1"/>
    </source>
</evidence>
<sequence>MTIDYKEIFSQNNVGKVLYNEPMANHTTFKIGGPCDVMILPKEENEIINALNIIKKNNLEYMIIGNGSNLLVRDKGIRKVIIKLNDNYSNIEIKDNYVIAQAGALLSKTAKTAMKEDLTGMEFASGIPGGIGGAITMNAGAYGGEMKDILYKVKALNRDLEIVEYNLDEMNMRYRNSRVQDEGLIVLEATFKLKKGNPEEIKALYDDLTFKRTSKQPLEYASAGSTFKRPEGHFAGKLIDDCGLRGYRYKDAQVSEKHCGFVINRGNADFEQVYHVISHVQEVVKEKFGVNLEPEIRIIGEE</sequence>
<dbReference type="EMBL" id="CP066744">
    <property type="protein sequence ID" value="QQK07906.1"/>
    <property type="molecule type" value="Genomic_DNA"/>
</dbReference>
<protein>
    <submittedName>
        <fullName evidence="1">UDP-N-acetylmuramate dehydrogenase</fullName>
        <ecNumber evidence="1">1.3.1.98</ecNumber>
    </submittedName>
</protein>